<organism evidence="2 3">
    <name type="scientific">Pseudomonas fluorescens</name>
    <dbReference type="NCBI Taxonomy" id="294"/>
    <lineage>
        <taxon>Bacteria</taxon>
        <taxon>Pseudomonadati</taxon>
        <taxon>Pseudomonadota</taxon>
        <taxon>Gammaproteobacteria</taxon>
        <taxon>Pseudomonadales</taxon>
        <taxon>Pseudomonadaceae</taxon>
        <taxon>Pseudomonas</taxon>
    </lineage>
</organism>
<dbReference type="Gene3D" id="2.60.40.10">
    <property type="entry name" value="Immunoglobulins"/>
    <property type="match status" value="1"/>
</dbReference>
<evidence type="ECO:0008006" key="4">
    <source>
        <dbReference type="Google" id="ProtNLM"/>
    </source>
</evidence>
<protein>
    <recommendedName>
        <fullName evidence="4">Virulence plasmid 28 protein</fullName>
    </recommendedName>
</protein>
<proteinExistence type="predicted"/>
<evidence type="ECO:0000256" key="1">
    <source>
        <dbReference type="ARBA" id="ARBA00023026"/>
    </source>
</evidence>
<evidence type="ECO:0000313" key="2">
    <source>
        <dbReference type="EMBL" id="VVN37999.1"/>
    </source>
</evidence>
<evidence type="ECO:0000313" key="3">
    <source>
        <dbReference type="Proteomes" id="UP000326729"/>
    </source>
</evidence>
<dbReference type="SUPFAM" id="SSF49373">
    <property type="entry name" value="Invasin/intimin cell-adhesion fragments"/>
    <property type="match status" value="1"/>
</dbReference>
<sequence length="1712" mass="188282">MNNDSTTPLKQLLELTPGADEPAVQSSFESFVADGGSVFDLLKLGRQQVVETFGLHSRSAHMLMDRAQSLAVYTARQFREQRLVTHEPRNPLHRTGVQALVKDAPNFDDLFDPDWEGFSPSQSPDSSISPAAYFVRLIILARNLESRAGSRDDLITLDERRPDLENLVIDSVSMFQIKPTVTLVNEVLESIIKKFIAANPIPANADDKVVDDRLLETRFPLRSMPFEWYAEQWKQVLEENKLSLGEVARAIDLTAPYFKQPGVHGNLSDIALRQSCNIGPQGQRLLLENFLPANGDFVAFYKRDFGSTREALMDSVHFCAQTSIDAQTLTSFLSIEDCLPSLSDNIAKSLLPAASPKVFGSVFINDGTTAAMDLTAPASGTRQFVNGSHNRFERMSRMLRLNRWLKLPPDQSDRLVIAAIRAEQRSDLIDSKVSGQPFAEKPLRITNNTLRVIGLFQEFRLRFKCSAEQFAALVDEISPYGRGEEASQFDRIFNAQALFDTPLQVDNAPFSIDPQTRADKRTIDHICSSLGLNQEAWRYLARFVAKSHNLTEELTCSLPVLSSLYRHVLLASFLRISPIELAALLEALSDKGGSELLQRVLGESRVRVSGAASNGDLLSVMHAVQACVQWCQENELSVSWLVQHIAPVIAPPLATEADTTLLQELHKRLQPVRLSEEALRAAGVPANNNQNFSGWLELLEEVVDADGLVLSLTDDTQDYERLARAEIEAAVTLAEVPQADAARAGEVILALLLQARDAQNAVVQESLSVYLSLAQDLVLPLLKWVTSRGVYLLLLETTRALEAVTSGTDKVNVGDEVLSLLAHLVRRADVVQALGLSSAMLVALTTRQNWQWLGFKQPQELSLTSLYYLTLFQRVVTYTGQPAEKLLHYLEMVNGLPTYLTPEDLRLIRDSAASKLAEVVKWGVREVLECILYLNPSMPVVRDLVTLDTVIRIRGLAASSGLDAKAIIGLGALTPDSDKSACRSAAEHVVECLSESAVQGESQVFGEIGQSVTHDIRTINATLIANAPNQVALIELTLRDLTNKVLPNITVTWRSDRPGLMDSVSVTDHEGRAVIRFKPEKGPWMGAVQITGTYGLAQTVYAPRIEIDCDELSLVFSLSDATPNPGASDEFLAGGQAFFPVFVRLVDVPWENPGRNRAVTFAGKGVVADPLVVMTDEQGFAHTRVRSMEPVEKASVVASYSTKDSRVISNITFVNKPSIKYLEAASMAVVGRPLVLNCLVVGLDKKPFPDVKVEFFQGETSLGEYTTSVEGIAQVTVDAPTAGDQKFMAKVEMGEQRLDLYVAQNAVIHGESTDYLYPVAGSGTPTLLWVAIREDANNQSRLIANCPIEWTVQKKDGIPTTVEISSDALGRSTFPFEADEVGDYEVTATLKGTTDPRHFNLKVVPAIEWAYKLTDTTANKVFTQAPLAFIRGHAYQFEIDLPASVDLEDARAMLAWSGEFSAKGLGMIFSPPTGAYVTVGENEKLSWNIDCKDLRNGAFDLTFYCNRLDQRLVLPGRLDAPPPVLSYPVADNSVEVQPLLTGTGSPSAQIYVFEGREGALLARTSVSDDGKWSVRIPEPLSVGPHVFSVKQRHIDTTEAWAEDVRVTVTDFVAKVQITNPALDPFGFVKIRSESWVEGLGLPGVEIRIVLQPGGAVTYAQGIVGKDGRWRIQFKPNLIAGKHTLNAAFFVDGVEKSAWLESPYYRVEVVSRS</sequence>
<dbReference type="Proteomes" id="UP000326729">
    <property type="component" value="Unassembled WGS sequence"/>
</dbReference>
<accession>A0A5E6XBD7</accession>
<name>A0A5E6XBD7_PSEFL</name>
<dbReference type="OrthoDB" id="9129814at2"/>
<reference evidence="2 3" key="1">
    <citation type="submission" date="2019-09" db="EMBL/GenBank/DDBJ databases">
        <authorList>
            <person name="Chandra G."/>
            <person name="Truman W A."/>
        </authorList>
    </citation>
    <scope>NUCLEOTIDE SEQUENCE [LARGE SCALE GENOMIC DNA]</scope>
    <source>
        <strain evidence="2">PS659</strain>
    </source>
</reference>
<dbReference type="InterPro" id="IPR008964">
    <property type="entry name" value="Invasin/intimin_cell_adhesion"/>
</dbReference>
<dbReference type="RefSeq" id="WP_150718758.1">
    <property type="nucleotide sequence ID" value="NZ_CABVGY010000040.1"/>
</dbReference>
<dbReference type="InterPro" id="IPR013783">
    <property type="entry name" value="Ig-like_fold"/>
</dbReference>
<dbReference type="EMBL" id="CABVGY010000040">
    <property type="protein sequence ID" value="VVN37999.1"/>
    <property type="molecule type" value="Genomic_DNA"/>
</dbReference>
<dbReference type="Pfam" id="PF03538">
    <property type="entry name" value="VRP1"/>
    <property type="match status" value="1"/>
</dbReference>
<gene>
    <name evidence="2" type="ORF">PS659_05268</name>
</gene>
<dbReference type="InterPro" id="IPR018003">
    <property type="entry name" value="Insecticidal_toxin/plasmid_vir"/>
</dbReference>
<keyword evidence="1" id="KW-0843">Virulence</keyword>